<dbReference type="Proteomes" id="UP001338125">
    <property type="component" value="Unassembled WGS sequence"/>
</dbReference>
<gene>
    <name evidence="4" type="ORF">PT974_08150</name>
</gene>
<feature type="region of interest" description="Disordered" evidence="2">
    <location>
        <begin position="1667"/>
        <end position="1686"/>
    </location>
</feature>
<feature type="compositionally biased region" description="Basic and acidic residues" evidence="2">
    <location>
        <begin position="176"/>
        <end position="189"/>
    </location>
</feature>
<dbReference type="PANTHER" id="PTHR22754">
    <property type="entry name" value="DISCO-INTERACTING PROTEIN 2 DIP2 -RELATED"/>
    <property type="match status" value="1"/>
</dbReference>
<feature type="compositionally biased region" description="Polar residues" evidence="2">
    <location>
        <begin position="93"/>
        <end position="120"/>
    </location>
</feature>
<keyword evidence="5" id="KW-1185">Reference proteome</keyword>
<dbReference type="Gene3D" id="3.30.300.30">
    <property type="match status" value="1"/>
</dbReference>
<accession>A0ABR0SCI2</accession>
<feature type="region of interest" description="Disordered" evidence="2">
    <location>
        <begin position="145"/>
        <end position="191"/>
    </location>
</feature>
<organism evidence="4 5">
    <name type="scientific">Cladobotryum mycophilum</name>
    <dbReference type="NCBI Taxonomy" id="491253"/>
    <lineage>
        <taxon>Eukaryota</taxon>
        <taxon>Fungi</taxon>
        <taxon>Dikarya</taxon>
        <taxon>Ascomycota</taxon>
        <taxon>Pezizomycotina</taxon>
        <taxon>Sordariomycetes</taxon>
        <taxon>Hypocreomycetidae</taxon>
        <taxon>Hypocreales</taxon>
        <taxon>Hypocreaceae</taxon>
        <taxon>Cladobotryum</taxon>
    </lineage>
</organism>
<feature type="region of interest" description="Disordered" evidence="2">
    <location>
        <begin position="1770"/>
        <end position="1789"/>
    </location>
</feature>
<protein>
    <recommendedName>
        <fullName evidence="3">DMAP1-binding domain-containing protein</fullName>
    </recommendedName>
</protein>
<dbReference type="Pfam" id="PF06464">
    <property type="entry name" value="DMAP_binding"/>
    <property type="match status" value="1"/>
</dbReference>
<name>A0ABR0SCI2_9HYPO</name>
<feature type="region of interest" description="Disordered" evidence="2">
    <location>
        <begin position="216"/>
        <end position="236"/>
    </location>
</feature>
<proteinExistence type="predicted"/>
<dbReference type="SUPFAM" id="SSF56801">
    <property type="entry name" value="Acetyl-CoA synthetase-like"/>
    <property type="match status" value="2"/>
</dbReference>
<dbReference type="Gene3D" id="3.40.50.12780">
    <property type="entry name" value="N-terminal domain of ligase-like"/>
    <property type="match status" value="4"/>
</dbReference>
<dbReference type="PANTHER" id="PTHR22754:SF32">
    <property type="entry name" value="DISCO-INTERACTING PROTEIN 2"/>
    <property type="match status" value="1"/>
</dbReference>
<dbReference type="PROSITE" id="PS51912">
    <property type="entry name" value="DMAP1_BIND"/>
    <property type="match status" value="1"/>
</dbReference>
<dbReference type="Pfam" id="PF00501">
    <property type="entry name" value="AMP-binding"/>
    <property type="match status" value="2"/>
</dbReference>
<keyword evidence="1" id="KW-0175">Coiled coil</keyword>
<dbReference type="Pfam" id="PF23024">
    <property type="entry name" value="AMP-dom_DIP2-like"/>
    <property type="match status" value="1"/>
</dbReference>
<dbReference type="SMART" id="SM01137">
    <property type="entry name" value="DMAP_binding"/>
    <property type="match status" value="1"/>
</dbReference>
<feature type="region of interest" description="Disordered" evidence="2">
    <location>
        <begin position="672"/>
        <end position="716"/>
    </location>
</feature>
<evidence type="ECO:0000256" key="2">
    <source>
        <dbReference type="SAM" id="MobiDB-lite"/>
    </source>
</evidence>
<feature type="region of interest" description="Disordered" evidence="2">
    <location>
        <begin position="35"/>
        <end position="133"/>
    </location>
</feature>
<evidence type="ECO:0000313" key="5">
    <source>
        <dbReference type="Proteomes" id="UP001338125"/>
    </source>
</evidence>
<feature type="coiled-coil region" evidence="1">
    <location>
        <begin position="5"/>
        <end position="32"/>
    </location>
</feature>
<dbReference type="InterPro" id="IPR010506">
    <property type="entry name" value="DMAP1-bd"/>
</dbReference>
<evidence type="ECO:0000256" key="1">
    <source>
        <dbReference type="SAM" id="Coils"/>
    </source>
</evidence>
<evidence type="ECO:0000313" key="4">
    <source>
        <dbReference type="EMBL" id="KAK5989888.1"/>
    </source>
</evidence>
<dbReference type="InterPro" id="IPR045851">
    <property type="entry name" value="AMP-bd_C_sf"/>
</dbReference>
<reference evidence="4 5" key="1">
    <citation type="submission" date="2024-01" db="EMBL/GenBank/DDBJ databases">
        <title>Complete genome of Cladobotryum mycophilum ATHUM6906.</title>
        <authorList>
            <person name="Christinaki A.C."/>
            <person name="Myridakis A.I."/>
            <person name="Kouvelis V.N."/>
        </authorList>
    </citation>
    <scope>NUCLEOTIDE SEQUENCE [LARGE SCALE GENOMIC DNA]</scope>
    <source>
        <strain evidence="4 5">ATHUM6906</strain>
    </source>
</reference>
<evidence type="ECO:0000259" key="3">
    <source>
        <dbReference type="PROSITE" id="PS51912"/>
    </source>
</evidence>
<dbReference type="Pfam" id="PF24919">
    <property type="entry name" value="Mug62"/>
    <property type="match status" value="1"/>
</dbReference>
<dbReference type="InterPro" id="IPR056881">
    <property type="entry name" value="Mug62_dom"/>
</dbReference>
<dbReference type="InterPro" id="IPR000873">
    <property type="entry name" value="AMP-dep_synth/lig_dom"/>
</dbReference>
<comment type="caution">
    <text evidence="4">The sequence shown here is derived from an EMBL/GenBank/DDBJ whole genome shotgun (WGS) entry which is preliminary data.</text>
</comment>
<dbReference type="EMBL" id="JAVFKD010000014">
    <property type="protein sequence ID" value="KAK5989888.1"/>
    <property type="molecule type" value="Genomic_DNA"/>
</dbReference>
<feature type="domain" description="DMAP1-binding" evidence="3">
    <location>
        <begin position="1"/>
        <end position="118"/>
    </location>
</feature>
<dbReference type="InterPro" id="IPR042099">
    <property type="entry name" value="ANL_N_sf"/>
</dbReference>
<dbReference type="InterPro" id="IPR025110">
    <property type="entry name" value="AMP-bd_C"/>
</dbReference>
<sequence length="1828" mass="201672">MAEYSPELQAKLQDLERELEEGDITEKGYQKRRALLLSQYGQQQQQQQSAPVPPPPRSGLQIHSPESSAHPSSDGHRGSLPATGGSDGYFDSAYTQGSPVQHHNSGYGQQQTASYASSEATPPGLLHPGGLIGERPVQHRESLFIIPGSSDPPTRSGTMVSGDYAFNPDQHGTYADSHRPSGGDGRSRTLLDSQGFFSDFAGQQAYDQNQQTYDQNQVPYDQNQGGGGDYGAAPRYSSSDAFSPTAAMAPPMLTASDLPPPEILEYQVPLEPREVPFAIHDPHDSNTPMSSFDNMAAVLRHRARTTAKVPAYWVLDSKGKEIASITWDKLASRAEKVAQVIRDKSSLYRGDRVALVYRDSEIIDFAIALLGCFIAGVVAVPINDLQDYQRLNFILTSTQAHLALTTDNNLKAFQRDITAQKLTWPKGVEWWKTNEFGSYHPKKKDDVPPLNVPDLAYIEFSRAPTGDLRGVVLSHRTIMHQMACLSAIVSTIPGNGPGDTFNPSLRDKNGKLIGGGASSEIMLSYLDPRQGIGMIVAVLLTVYGGHTTVWFDNKAVELPGLYAHLITKYKATIMIADYPGLKRAAYNYQQDPMTTRNFKKGMEPNFQSVKLCLIDTLTVDSEFHEVLADRWLRPLRNPRAREVVAPMLCLPEHGGMIISVRDWLGGEERLGVPLRLDPDEDPDSGSDQGDKESEKPANGFASLLGGGAATPKEQDGKTELGEVILDREALKTNEVVVIAHGDEARRKTSLEPGVVRVAAFGYPIPDATLSIVDPETGLLASPNSVGEIWVDSPSLSGGFWAQPKNTELIFHARPYKFEPGEPTPTAVEPEFLRTGLLGTIIEGKVYILGLYEDRIRQRVEWVEHGHEIAEFRYFFVQHMVVSIVKNVPKIYDCSAFDVFVNDEHLPVVVLESAAASTAPLTSGGPPRQLDTALLDSLADRCMEVLVQEHHLRLYCVMITAPNALPRVVKNGRREIGNMLCRREFDLGNLPCVHVKFGVEHAVLNLPIGVDPMGGIWSHVASESRTNILTPADKQYSGIDRREVVIDDRTSTPLNNFACITDLIQWRVARQPEELSYCTIDGRGREGKGITWRKFDSRVAAVAMYLKNKVKVRPGDHLILMYTHSEEFVFAVHAGINLGAVIIPIAPLDQNRLSEDVPAFLHVIADYKVKAVLVNHDVDHLLKLKPVASHVKQSAQILKISMPNIYNTTKPPKQNSGLRELGLTIDPAWIRPGYPVIIWTYWTPDQRRIAVQLGHDTIMGMCKVQKETCQMTSSRPVLGCVRSTTGLGFVHTCLMGIYIGTPTYLLSPVEFAQNPMSLFVTLSRYKIKDTYATPQMLDHAMSSMGAKGFTLHELKNMMITADSRPRVDVFQKVRLHFAAAGLDRTAINTVYSHVLNPMIASRSYMCIEPIELWLDTKALRRGLIVPVDSESNPQALLVQDSGMVPVSTQIAIVNPESRIHCHDGEYGEIWVDSEACVKNFYGSKDAFDAERFDGRTMDGDPNVQYVRTGDLGFLHNVSRPIGPGGALVDMQVLFVLGSIGETFEINGLSHFPMDIEISVEKCHRNIVPNGCAVFQAGGLVVVLVEVSRKPYLASIVPVIVNAILSEHQIIVDIVAFVNKGDFPRSRLGEKQRGKILAGWVTRKMRTMAQFAIRDLDASAFGEAGEIQDHHRMSTSSARSLGGPGGSGTMRNVEYAPQILEQEEYAQHMDQMAGLPPVGAAMGMPEDQTTPTGYHPSMSHGVAPSISEQSYHQGHAGHQGYPFEEFERVDSRGYDAQPPPLSPSQQRDLRTSRGHHRFAFLALMDASRLNYGQVTTTAMRWTGRQTPLCI</sequence>